<gene>
    <name evidence="1" type="ORF">TSUD_111800</name>
</gene>
<dbReference type="AlphaFoldDB" id="A0A2Z6N7M8"/>
<proteinExistence type="predicted"/>
<dbReference type="Proteomes" id="UP000242715">
    <property type="component" value="Unassembled WGS sequence"/>
</dbReference>
<sequence>MHITDELDHREFDASINIEKYGDGMRNNATRQLILSFIVEMGTTKNSSPPLSPSVRQICRVTFHR</sequence>
<dbReference type="EMBL" id="DF973830">
    <property type="protein sequence ID" value="GAU40848.1"/>
    <property type="molecule type" value="Genomic_DNA"/>
</dbReference>
<protein>
    <submittedName>
        <fullName evidence="1">Uncharacterized protein</fullName>
    </submittedName>
</protein>
<evidence type="ECO:0000313" key="1">
    <source>
        <dbReference type="EMBL" id="GAU40848.1"/>
    </source>
</evidence>
<name>A0A2Z6N7M8_TRISU</name>
<organism evidence="1 2">
    <name type="scientific">Trifolium subterraneum</name>
    <name type="common">Subterranean clover</name>
    <dbReference type="NCBI Taxonomy" id="3900"/>
    <lineage>
        <taxon>Eukaryota</taxon>
        <taxon>Viridiplantae</taxon>
        <taxon>Streptophyta</taxon>
        <taxon>Embryophyta</taxon>
        <taxon>Tracheophyta</taxon>
        <taxon>Spermatophyta</taxon>
        <taxon>Magnoliopsida</taxon>
        <taxon>eudicotyledons</taxon>
        <taxon>Gunneridae</taxon>
        <taxon>Pentapetalae</taxon>
        <taxon>rosids</taxon>
        <taxon>fabids</taxon>
        <taxon>Fabales</taxon>
        <taxon>Fabaceae</taxon>
        <taxon>Papilionoideae</taxon>
        <taxon>50 kb inversion clade</taxon>
        <taxon>NPAAA clade</taxon>
        <taxon>Hologalegina</taxon>
        <taxon>IRL clade</taxon>
        <taxon>Trifolieae</taxon>
        <taxon>Trifolium</taxon>
    </lineage>
</organism>
<evidence type="ECO:0000313" key="2">
    <source>
        <dbReference type="Proteomes" id="UP000242715"/>
    </source>
</evidence>
<accession>A0A2Z6N7M8</accession>
<keyword evidence="2" id="KW-1185">Reference proteome</keyword>
<reference evidence="2" key="1">
    <citation type="journal article" date="2017" name="Front. Plant Sci.">
        <title>Climate Clever Clovers: New Paradigm to Reduce the Environmental Footprint of Ruminants by Breeding Low Methanogenic Forages Utilizing Haplotype Variation.</title>
        <authorList>
            <person name="Kaur P."/>
            <person name="Appels R."/>
            <person name="Bayer P.E."/>
            <person name="Keeble-Gagnere G."/>
            <person name="Wang J."/>
            <person name="Hirakawa H."/>
            <person name="Shirasawa K."/>
            <person name="Vercoe P."/>
            <person name="Stefanova K."/>
            <person name="Durmic Z."/>
            <person name="Nichols P."/>
            <person name="Revell C."/>
            <person name="Isobe S.N."/>
            <person name="Edwards D."/>
            <person name="Erskine W."/>
        </authorList>
    </citation>
    <scope>NUCLEOTIDE SEQUENCE [LARGE SCALE GENOMIC DNA]</scope>
    <source>
        <strain evidence="2">cv. Daliak</strain>
    </source>
</reference>